<evidence type="ECO:0000313" key="4">
    <source>
        <dbReference type="Proteomes" id="UP000009046"/>
    </source>
</evidence>
<dbReference type="HOGENOM" id="CLU_535665_0_0_1"/>
<dbReference type="GeneID" id="8235578"/>
<dbReference type="VEuPathDB" id="VectorBase:PHUM268600"/>
<feature type="coiled-coil region" evidence="1">
    <location>
        <begin position="414"/>
        <end position="441"/>
    </location>
</feature>
<dbReference type="EMBL" id="DS235250">
    <property type="protein sequence ID" value="EEB13957.1"/>
    <property type="molecule type" value="Genomic_DNA"/>
</dbReference>
<dbReference type="PANTHER" id="PTHR28663:SF1">
    <property type="entry name" value="CILIA- AND FLAGELLA- ASSOCIATED PROTEIN 210"/>
    <property type="match status" value="1"/>
</dbReference>
<dbReference type="EMBL" id="AAZO01003105">
    <property type="status" value="NOT_ANNOTATED_CDS"/>
    <property type="molecule type" value="Genomic_DNA"/>
</dbReference>
<dbReference type="Proteomes" id="UP000009046">
    <property type="component" value="Unassembled WGS sequence"/>
</dbReference>
<evidence type="ECO:0000313" key="2">
    <source>
        <dbReference type="EMBL" id="EEB13957.1"/>
    </source>
</evidence>
<evidence type="ECO:0000313" key="3">
    <source>
        <dbReference type="EnsemblMetazoa" id="PHUM268600-PA"/>
    </source>
</evidence>
<reference evidence="2" key="1">
    <citation type="submission" date="2007-04" db="EMBL/GenBank/DDBJ databases">
        <title>Annotation of Pediculus humanus corporis strain USDA.</title>
        <authorList>
            <person name="Kirkness E."/>
            <person name="Hannick L."/>
            <person name="Hass B."/>
            <person name="Bruggner R."/>
            <person name="Lawson D."/>
            <person name="Bidwell S."/>
            <person name="Joardar V."/>
            <person name="Caler E."/>
            <person name="Walenz B."/>
            <person name="Inman J."/>
            <person name="Schobel S."/>
            <person name="Galinsky K."/>
            <person name="Amedeo P."/>
            <person name="Strausberg R."/>
        </authorList>
    </citation>
    <scope>NUCLEOTIDE SEQUENCE</scope>
    <source>
        <strain evidence="2">USDA</strain>
    </source>
</reference>
<sequence>MRYIRIDGQYIPKHCIYGPRPLEGVVLNGFEWCRMNDYFYKEQREKEYASTIREKENLKKEASLQMTRNWNNTLSSIKTLTEQRRIEKHEREKQKKIDEYNEIIKNKEEEESKILLDVKKIYYEDRDASKTIKSGILYSLVLKEREKQLQLKNELKLEKQKKDMEWAKKFQEEAEEFQKIKLEEKLQEKMKKKLYKEMLDEQMEEKKLRKKEEEIEFERQKQDLINMRIEMEKIRECNIIEKKSKKDFMASYIRKPESQLEYERNLILEQEEEDEINKIYMNYAQRFQKERKEKEKFILKNKIAKREKTSSDLAIKLQELWEKNKKIHGVCEVETFFFGEEKERPKKSCEIYEQMKKDEENLKRKRLEAKEAIKWEAIQVCRRNEMNKKWKEDFEKKIREKQRAVRADLDQQCREKEEMRKAEYLKEMSEMIENNNRLIEDELEYCEEGLRFVKEQNLPPYPVLWAVAKKNGTWKDNNETQKKDEEEKKEVDRRTLQILRDNGCYCFKY</sequence>
<dbReference type="EnsemblMetazoa" id="PHUM268600-RA">
    <property type="protein sequence ID" value="PHUM268600-PA"/>
    <property type="gene ID" value="PHUM268600"/>
</dbReference>
<dbReference type="InterPro" id="IPR039986">
    <property type="entry name" value="CFAP210"/>
</dbReference>
<dbReference type="STRING" id="121224.E0VKQ1"/>
<accession>E0VKQ1</accession>
<gene>
    <name evidence="3" type="primary">8235578</name>
    <name evidence="2" type="ORF">Phum_PHUM268600</name>
</gene>
<protein>
    <submittedName>
        <fullName evidence="2 3">EF-hand protein NUCB1, putative</fullName>
    </submittedName>
</protein>
<dbReference type="KEGG" id="phu:Phum_PHUM268600"/>
<dbReference type="CTD" id="8235578"/>
<dbReference type="AlphaFoldDB" id="E0VKQ1"/>
<name>E0VKQ1_PEDHC</name>
<dbReference type="OMA" id="PLCRQIN"/>
<evidence type="ECO:0000256" key="1">
    <source>
        <dbReference type="SAM" id="Coils"/>
    </source>
</evidence>
<organism>
    <name type="scientific">Pediculus humanus subsp. corporis</name>
    <name type="common">Body louse</name>
    <dbReference type="NCBI Taxonomy" id="121224"/>
    <lineage>
        <taxon>Eukaryota</taxon>
        <taxon>Metazoa</taxon>
        <taxon>Ecdysozoa</taxon>
        <taxon>Arthropoda</taxon>
        <taxon>Hexapoda</taxon>
        <taxon>Insecta</taxon>
        <taxon>Pterygota</taxon>
        <taxon>Neoptera</taxon>
        <taxon>Paraneoptera</taxon>
        <taxon>Psocodea</taxon>
        <taxon>Troctomorpha</taxon>
        <taxon>Phthiraptera</taxon>
        <taxon>Anoplura</taxon>
        <taxon>Pediculidae</taxon>
        <taxon>Pediculus</taxon>
    </lineage>
</organism>
<proteinExistence type="predicted"/>
<dbReference type="PANTHER" id="PTHR28663">
    <property type="entry name" value="COILED-COIL DOMAIN-CONTAINING PROTEIN 173"/>
    <property type="match status" value="1"/>
</dbReference>
<dbReference type="InParanoid" id="E0VKQ1"/>
<reference evidence="3" key="3">
    <citation type="submission" date="2021-02" db="UniProtKB">
        <authorList>
            <consortium name="EnsemblMetazoa"/>
        </authorList>
    </citation>
    <scope>IDENTIFICATION</scope>
    <source>
        <strain evidence="3">USDA</strain>
    </source>
</reference>
<dbReference type="RefSeq" id="XP_002426695.1">
    <property type="nucleotide sequence ID" value="XM_002426650.1"/>
</dbReference>
<keyword evidence="4" id="KW-1185">Reference proteome</keyword>
<feature type="coiled-coil region" evidence="1">
    <location>
        <begin position="86"/>
        <end position="113"/>
    </location>
</feature>
<dbReference type="eggNOG" id="ENOG502TBD9">
    <property type="taxonomic scope" value="Eukaryota"/>
</dbReference>
<keyword evidence="1" id="KW-0175">Coiled coil</keyword>
<reference evidence="2" key="2">
    <citation type="submission" date="2007-04" db="EMBL/GenBank/DDBJ databases">
        <title>The genome of the human body louse.</title>
        <authorList>
            <consortium name="The Human Body Louse Genome Consortium"/>
            <person name="Kirkness E."/>
            <person name="Walenz B."/>
            <person name="Hass B."/>
            <person name="Bruggner R."/>
            <person name="Strausberg R."/>
        </authorList>
    </citation>
    <scope>NUCLEOTIDE SEQUENCE</scope>
    <source>
        <strain evidence="2">USDA</strain>
    </source>
</reference>
<feature type="coiled-coil region" evidence="1">
    <location>
        <begin position="196"/>
        <end position="230"/>
    </location>
</feature>